<dbReference type="PANTHER" id="PTHR12110:SF21">
    <property type="entry name" value="XYLOSE ISOMERASE-LIKE TIM BARREL DOMAIN-CONTAINING PROTEIN"/>
    <property type="match status" value="1"/>
</dbReference>
<dbReference type="InterPro" id="IPR013022">
    <property type="entry name" value="Xyl_isomerase-like_TIM-brl"/>
</dbReference>
<feature type="domain" description="Xylose isomerase-like TIM barrel" evidence="1">
    <location>
        <begin position="21"/>
        <end position="234"/>
    </location>
</feature>
<dbReference type="Gene3D" id="3.20.20.150">
    <property type="entry name" value="Divalent-metal-dependent TIM barrel enzymes"/>
    <property type="match status" value="1"/>
</dbReference>
<dbReference type="Pfam" id="PF01261">
    <property type="entry name" value="AP_endonuc_2"/>
    <property type="match status" value="1"/>
</dbReference>
<sequence>MTEQKPVIGGRAHNLEQVREVCALGYPFAEVSLLDPRETKAMLPDLSRIRERTGISYLAHYPNEDNPFDVGVLRQRFFPRLAELFDLSAELGISKGTIHFWMDARWAPPDLVAGKIELLGEIVDRAREKGITVCIENLSERVESFRKAFDAIPDLRMTLDIGHAQLLARENTSFAFIRDAFERIAHIHVHDNHGGTSVKDDLHLAVGEGVIDYPGILRMLKERGYHSTITMEVMPADMKKTRDILDRYFL</sequence>
<accession>A0A485M1L6</accession>
<proteinExistence type="predicted"/>
<reference evidence="2" key="1">
    <citation type="submission" date="2019-03" db="EMBL/GenBank/DDBJ databases">
        <authorList>
            <person name="Hao L."/>
        </authorList>
    </citation>
    <scope>NUCLEOTIDE SEQUENCE</scope>
</reference>
<dbReference type="EMBL" id="CAADRM010000092">
    <property type="protein sequence ID" value="VFU14538.1"/>
    <property type="molecule type" value="Genomic_DNA"/>
</dbReference>
<gene>
    <name evidence="2" type="ORF">SCFA_30065</name>
</gene>
<protein>
    <submittedName>
        <fullName evidence="2">Fructoselysine 3-epimerase</fullName>
    </submittedName>
</protein>
<dbReference type="InterPro" id="IPR050312">
    <property type="entry name" value="IolE/XylAMocC-like"/>
</dbReference>
<organism evidence="2">
    <name type="scientific">anaerobic digester metagenome</name>
    <dbReference type="NCBI Taxonomy" id="1263854"/>
    <lineage>
        <taxon>unclassified sequences</taxon>
        <taxon>metagenomes</taxon>
        <taxon>ecological metagenomes</taxon>
    </lineage>
</organism>
<evidence type="ECO:0000259" key="1">
    <source>
        <dbReference type="Pfam" id="PF01261"/>
    </source>
</evidence>
<dbReference type="SUPFAM" id="SSF51658">
    <property type="entry name" value="Xylose isomerase-like"/>
    <property type="match status" value="1"/>
</dbReference>
<dbReference type="AlphaFoldDB" id="A0A485M1L6"/>
<dbReference type="PANTHER" id="PTHR12110">
    <property type="entry name" value="HYDROXYPYRUVATE ISOMERASE"/>
    <property type="match status" value="1"/>
</dbReference>
<evidence type="ECO:0000313" key="2">
    <source>
        <dbReference type="EMBL" id="VFU14538.1"/>
    </source>
</evidence>
<name>A0A485M1L6_9ZZZZ</name>
<dbReference type="InterPro" id="IPR036237">
    <property type="entry name" value="Xyl_isomerase-like_sf"/>
</dbReference>